<dbReference type="NCBIfam" id="TIGR00254">
    <property type="entry name" value="GGDEF"/>
    <property type="match status" value="1"/>
</dbReference>
<keyword evidence="6" id="KW-1185">Reference proteome</keyword>
<dbReference type="CDD" id="cd01949">
    <property type="entry name" value="GGDEF"/>
    <property type="match status" value="1"/>
</dbReference>
<keyword evidence="3" id="KW-0812">Transmembrane</keyword>
<dbReference type="Gene3D" id="3.30.70.270">
    <property type="match status" value="1"/>
</dbReference>
<feature type="transmembrane region" description="Helical" evidence="3">
    <location>
        <begin position="53"/>
        <end position="70"/>
    </location>
</feature>
<feature type="domain" description="GGDEF" evidence="4">
    <location>
        <begin position="117"/>
        <end position="242"/>
    </location>
</feature>
<dbReference type="InterPro" id="IPR043128">
    <property type="entry name" value="Rev_trsase/Diguanyl_cyclase"/>
</dbReference>
<sequence length="242" mass="27752">MVHYKYLHRRSFVRDGLWLLAINAILFAFFAHYDVLEVIINLVKEYEHWELDEFLPLGASLTFSLVIFIYRRLVELGRVTQAFEDLAKQDPLTHAYNRRAGQVILHNFCQKAHREGEGFSLLQLNIDNFKRINDCYGPSVGDDILIKLVAIIQKNIPAKSELIHWHSDNFLLVLPTSITSPYEFANNLRETIAQQLFTTDTITCSMGLATWQKGFSLSDMLHNVEDALLDAKAANKNTIKVA</sequence>
<dbReference type="InterPro" id="IPR050469">
    <property type="entry name" value="Diguanylate_Cyclase"/>
</dbReference>
<dbReference type="EC" id="2.7.7.65" evidence="1"/>
<accession>A0ABQ0MRF9</accession>
<gene>
    <name evidence="5" type="ORF">MTCD1_00554</name>
</gene>
<keyword evidence="3" id="KW-1133">Transmembrane helix</keyword>
<dbReference type="InterPro" id="IPR000160">
    <property type="entry name" value="GGDEF_dom"/>
</dbReference>
<dbReference type="GO" id="GO:0052621">
    <property type="term" value="F:diguanylate cyclase activity"/>
    <property type="evidence" value="ECO:0007669"/>
    <property type="project" value="UniProtKB-EC"/>
</dbReference>
<dbReference type="Proteomes" id="UP000197068">
    <property type="component" value="Unassembled WGS sequence"/>
</dbReference>
<dbReference type="RefSeq" id="WP_057179199.1">
    <property type="nucleotide sequence ID" value="NZ_BDQM01000003.1"/>
</dbReference>
<keyword evidence="5" id="KW-0808">Transferase</keyword>
<dbReference type="PANTHER" id="PTHR45138:SF9">
    <property type="entry name" value="DIGUANYLATE CYCLASE DGCM-RELATED"/>
    <property type="match status" value="1"/>
</dbReference>
<evidence type="ECO:0000256" key="2">
    <source>
        <dbReference type="ARBA" id="ARBA00034247"/>
    </source>
</evidence>
<dbReference type="PANTHER" id="PTHR45138">
    <property type="entry name" value="REGULATORY COMPONENTS OF SENSORY TRANSDUCTION SYSTEM"/>
    <property type="match status" value="1"/>
</dbReference>
<evidence type="ECO:0000256" key="1">
    <source>
        <dbReference type="ARBA" id="ARBA00012528"/>
    </source>
</evidence>
<name>A0ABQ0MRF9_9GAMM</name>
<organism evidence="5 6">
    <name type="scientific">Colwellia marinimaniae</name>
    <dbReference type="NCBI Taxonomy" id="1513592"/>
    <lineage>
        <taxon>Bacteria</taxon>
        <taxon>Pseudomonadati</taxon>
        <taxon>Pseudomonadota</taxon>
        <taxon>Gammaproteobacteria</taxon>
        <taxon>Alteromonadales</taxon>
        <taxon>Colwelliaceae</taxon>
        <taxon>Colwellia</taxon>
    </lineage>
</organism>
<dbReference type="PROSITE" id="PS50887">
    <property type="entry name" value="GGDEF"/>
    <property type="match status" value="1"/>
</dbReference>
<evidence type="ECO:0000313" key="5">
    <source>
        <dbReference type="EMBL" id="GAW94955.1"/>
    </source>
</evidence>
<evidence type="ECO:0000256" key="3">
    <source>
        <dbReference type="SAM" id="Phobius"/>
    </source>
</evidence>
<feature type="transmembrane region" description="Helical" evidence="3">
    <location>
        <begin position="12"/>
        <end position="33"/>
    </location>
</feature>
<dbReference type="Pfam" id="PF00990">
    <property type="entry name" value="GGDEF"/>
    <property type="match status" value="1"/>
</dbReference>
<comment type="catalytic activity">
    <reaction evidence="2">
        <text>2 GTP = 3',3'-c-di-GMP + 2 diphosphate</text>
        <dbReference type="Rhea" id="RHEA:24898"/>
        <dbReference type="ChEBI" id="CHEBI:33019"/>
        <dbReference type="ChEBI" id="CHEBI:37565"/>
        <dbReference type="ChEBI" id="CHEBI:58805"/>
        <dbReference type="EC" id="2.7.7.65"/>
    </reaction>
</comment>
<reference evidence="5 6" key="1">
    <citation type="submission" date="2017-06" db="EMBL/GenBank/DDBJ databases">
        <title>Whole Genome Sequences of Colwellia marinimaniae MTCD1.</title>
        <authorList>
            <person name="Kusumoto H."/>
            <person name="Inoue M."/>
            <person name="Tanikawa K."/>
            <person name="Maeji H."/>
            <person name="Cameron J.H."/>
            <person name="Bartlett D.H."/>
        </authorList>
    </citation>
    <scope>NUCLEOTIDE SEQUENCE [LARGE SCALE GENOMIC DNA]</scope>
    <source>
        <strain evidence="5 6">MTCD1</strain>
    </source>
</reference>
<dbReference type="EMBL" id="BDQM01000003">
    <property type="protein sequence ID" value="GAW94955.1"/>
    <property type="molecule type" value="Genomic_DNA"/>
</dbReference>
<keyword evidence="5" id="KW-0548">Nucleotidyltransferase</keyword>
<proteinExistence type="predicted"/>
<protein>
    <recommendedName>
        <fullName evidence="1">diguanylate cyclase</fullName>
        <ecNumber evidence="1">2.7.7.65</ecNumber>
    </recommendedName>
</protein>
<dbReference type="SMART" id="SM00267">
    <property type="entry name" value="GGDEF"/>
    <property type="match status" value="1"/>
</dbReference>
<dbReference type="SUPFAM" id="SSF55073">
    <property type="entry name" value="Nucleotide cyclase"/>
    <property type="match status" value="1"/>
</dbReference>
<evidence type="ECO:0000259" key="4">
    <source>
        <dbReference type="PROSITE" id="PS50887"/>
    </source>
</evidence>
<evidence type="ECO:0000313" key="6">
    <source>
        <dbReference type="Proteomes" id="UP000197068"/>
    </source>
</evidence>
<keyword evidence="3" id="KW-0472">Membrane</keyword>
<comment type="caution">
    <text evidence="5">The sequence shown here is derived from an EMBL/GenBank/DDBJ whole genome shotgun (WGS) entry which is preliminary data.</text>
</comment>
<dbReference type="InterPro" id="IPR029787">
    <property type="entry name" value="Nucleotide_cyclase"/>
</dbReference>